<dbReference type="AlphaFoldDB" id="A0A428KJS8"/>
<keyword evidence="1" id="KW-0732">Signal</keyword>
<keyword evidence="2" id="KW-0378">Hydrolase</keyword>
<gene>
    <name evidence="2" type="ORF">EI293_05720</name>
</gene>
<name>A0A428KJS8_9BACT</name>
<sequence>MRYPLRWLTASLLSLTVLSCAKQDNLPSPVAATTATGTADVSSAGFPEGFDTGTKTAYTTGSVTLGSGSWTLNDALLGNTTADPKTGAQSVRVRNVGSLTMNFNATTGAGVVTVQHAVYGTDGSSQWELWVSQNSGSSYAKVGSTITSSSATLSTASFTVNLSGNLRLQIRKTSGGTNRVNFDNVTMEQYGSGGGTTPPPTGTGKKFLFDGSHGELAGNADWVLDVNSGVASRYPTPAQSGITATTSETFWTGAVSAWGVALVKLGHTVEQLPAGTAISYGNSSNSQDLSNYSVFVVDEPNTVFTAAEKTAILQFVQNGGGLFMISDHTISDRNNDGWDSPEIWNDLMQNNSVKANPFGFSVNMDNIVENSSNALTTSTNTIMNGSQGRVSQLSFHNGATMTLSPTANSTVQGLIWRTSATQGNSLAMAASSTFGTGRVVIIGDSSPADDGTGSPGNTVYDGWNENVSHARLHLNASLWLAKLQ</sequence>
<keyword evidence="3" id="KW-1185">Reference proteome</keyword>
<dbReference type="SUPFAM" id="SSF52317">
    <property type="entry name" value="Class I glutamine amidotransferase-like"/>
    <property type="match status" value="1"/>
</dbReference>
<comment type="caution">
    <text evidence="2">The sequence shown here is derived from an EMBL/GenBank/DDBJ whole genome shotgun (WGS) entry which is preliminary data.</text>
</comment>
<evidence type="ECO:0000256" key="1">
    <source>
        <dbReference type="SAM" id="SignalP"/>
    </source>
</evidence>
<reference evidence="2 3" key="1">
    <citation type="submission" date="2018-12" db="EMBL/GenBank/DDBJ databases">
        <authorList>
            <person name="Feng G."/>
            <person name="Zhu H."/>
        </authorList>
    </citation>
    <scope>NUCLEOTIDE SEQUENCE [LARGE SCALE GENOMIC DNA]</scope>
    <source>
        <strain evidence="2 3">LMG 26000</strain>
    </source>
</reference>
<dbReference type="Gene3D" id="3.40.50.880">
    <property type="match status" value="1"/>
</dbReference>
<organism evidence="2 3">
    <name type="scientific">Hymenobacter perfusus</name>
    <dbReference type="NCBI Taxonomy" id="1236770"/>
    <lineage>
        <taxon>Bacteria</taxon>
        <taxon>Pseudomonadati</taxon>
        <taxon>Bacteroidota</taxon>
        <taxon>Cytophagia</taxon>
        <taxon>Cytophagales</taxon>
        <taxon>Hymenobacteraceae</taxon>
        <taxon>Hymenobacter</taxon>
    </lineage>
</organism>
<dbReference type="RefSeq" id="WP_125436151.1">
    <property type="nucleotide sequence ID" value="NZ_RWIU01000001.1"/>
</dbReference>
<dbReference type="PROSITE" id="PS51257">
    <property type="entry name" value="PROKAR_LIPOPROTEIN"/>
    <property type="match status" value="1"/>
</dbReference>
<accession>A0A428KJS8</accession>
<proteinExistence type="predicted"/>
<dbReference type="OrthoDB" id="9811262at2"/>
<evidence type="ECO:0000313" key="2">
    <source>
        <dbReference type="EMBL" id="RSK46651.1"/>
    </source>
</evidence>
<dbReference type="GO" id="GO:0016787">
    <property type="term" value="F:hydrolase activity"/>
    <property type="evidence" value="ECO:0007669"/>
    <property type="project" value="UniProtKB-KW"/>
</dbReference>
<dbReference type="InterPro" id="IPR029062">
    <property type="entry name" value="Class_I_gatase-like"/>
</dbReference>
<feature type="chain" id="PRO_5019174431" evidence="1">
    <location>
        <begin position="22"/>
        <end position="484"/>
    </location>
</feature>
<protein>
    <submittedName>
        <fullName evidence="2">Hydrolase</fullName>
    </submittedName>
</protein>
<evidence type="ECO:0000313" key="3">
    <source>
        <dbReference type="Proteomes" id="UP000270291"/>
    </source>
</evidence>
<dbReference type="Proteomes" id="UP000270291">
    <property type="component" value="Unassembled WGS sequence"/>
</dbReference>
<feature type="signal peptide" evidence="1">
    <location>
        <begin position="1"/>
        <end position="21"/>
    </location>
</feature>
<dbReference type="EMBL" id="RWIU01000001">
    <property type="protein sequence ID" value="RSK46651.1"/>
    <property type="molecule type" value="Genomic_DNA"/>
</dbReference>